<evidence type="ECO:0000259" key="1">
    <source>
        <dbReference type="PROSITE" id="PS50967"/>
    </source>
</evidence>
<proteinExistence type="predicted"/>
<dbReference type="InterPro" id="IPR002121">
    <property type="entry name" value="HRDC_dom"/>
</dbReference>
<dbReference type="GO" id="GO:0003676">
    <property type="term" value="F:nucleic acid binding"/>
    <property type="evidence" value="ECO:0007669"/>
    <property type="project" value="InterPro"/>
</dbReference>
<evidence type="ECO:0000313" key="2">
    <source>
        <dbReference type="EMBL" id="GGG51469.1"/>
    </source>
</evidence>
<gene>
    <name evidence="2" type="ORF">GCM10010918_00180</name>
</gene>
<dbReference type="SMART" id="SM00341">
    <property type="entry name" value="HRDC"/>
    <property type="match status" value="1"/>
</dbReference>
<dbReference type="Proteomes" id="UP000600247">
    <property type="component" value="Unassembled WGS sequence"/>
</dbReference>
<organism evidence="2 3">
    <name type="scientific">Paenibacillus radicis</name>
    <name type="common">ex Gao et al. 2016</name>
    <dbReference type="NCBI Taxonomy" id="1737354"/>
    <lineage>
        <taxon>Bacteria</taxon>
        <taxon>Bacillati</taxon>
        <taxon>Bacillota</taxon>
        <taxon>Bacilli</taxon>
        <taxon>Bacillales</taxon>
        <taxon>Paenibacillaceae</taxon>
        <taxon>Paenibacillus</taxon>
    </lineage>
</organism>
<name>A0A917LRJ4_9BACL</name>
<feature type="domain" description="HRDC" evidence="1">
    <location>
        <begin position="99"/>
        <end position="179"/>
    </location>
</feature>
<comment type="caution">
    <text evidence="2">The sequence shown here is derived from an EMBL/GenBank/DDBJ whole genome shotgun (WGS) entry which is preliminary data.</text>
</comment>
<dbReference type="GO" id="GO:0000166">
    <property type="term" value="F:nucleotide binding"/>
    <property type="evidence" value="ECO:0007669"/>
    <property type="project" value="InterPro"/>
</dbReference>
<dbReference type="SUPFAM" id="SSF47819">
    <property type="entry name" value="HRDC-like"/>
    <property type="match status" value="1"/>
</dbReference>
<dbReference type="AlphaFoldDB" id="A0A917LRJ4"/>
<evidence type="ECO:0000313" key="3">
    <source>
        <dbReference type="Proteomes" id="UP000600247"/>
    </source>
</evidence>
<dbReference type="PROSITE" id="PS50967">
    <property type="entry name" value="HRDC"/>
    <property type="match status" value="1"/>
</dbReference>
<dbReference type="Gene3D" id="1.10.150.80">
    <property type="entry name" value="HRDC domain"/>
    <property type="match status" value="1"/>
</dbReference>
<sequence length="327" mass="38031">MHIVFLNTFERPAEGGQITSAQLSICEREGVWSVLWVEGEEQPAVLFEGTSWEEMIVAFRHGIAVRMGEGFTPVIDGMLEEKRGGAGSLLSMLQCYGELHANAELFEALREWRRTRAGQDRKSAYLIATNRMLWMISAYVPQTPEELLQIPGWGESKHNAYGEEVLEVTGKASRTTGFPLQWVADELDPAAFRQWLYKQKENKYKNDMVRQHQKKKILHFVMEGGSLEQLQTELELPRREVMDRIEQLETEGYDFEPLIDRELSDMPDEERELIWKAFQQTGDRYLKPVLQQVYGAEGVKDRQADVLYERLRLVRLRYRKNSKREIS</sequence>
<protein>
    <recommendedName>
        <fullName evidence="1">HRDC domain-containing protein</fullName>
    </recommendedName>
</protein>
<dbReference type="InterPro" id="IPR044876">
    <property type="entry name" value="HRDC_dom_sf"/>
</dbReference>
<dbReference type="RefSeq" id="WP_188886922.1">
    <property type="nucleotide sequence ID" value="NZ_BMHY01000001.1"/>
</dbReference>
<keyword evidence="3" id="KW-1185">Reference proteome</keyword>
<accession>A0A917LRJ4</accession>
<reference evidence="2 3" key="1">
    <citation type="journal article" date="2014" name="Int. J. Syst. Evol. Microbiol.">
        <title>Complete genome sequence of Corynebacterium casei LMG S-19264T (=DSM 44701T), isolated from a smear-ripened cheese.</title>
        <authorList>
            <consortium name="US DOE Joint Genome Institute (JGI-PGF)"/>
            <person name="Walter F."/>
            <person name="Albersmeier A."/>
            <person name="Kalinowski J."/>
            <person name="Ruckert C."/>
        </authorList>
    </citation>
    <scope>NUCLEOTIDE SEQUENCE [LARGE SCALE GENOMIC DNA]</scope>
    <source>
        <strain evidence="2 3">CGMCC 1.15286</strain>
    </source>
</reference>
<dbReference type="EMBL" id="BMHY01000001">
    <property type="protein sequence ID" value="GGG51469.1"/>
    <property type="molecule type" value="Genomic_DNA"/>
</dbReference>
<dbReference type="Pfam" id="PF00570">
    <property type="entry name" value="HRDC"/>
    <property type="match status" value="1"/>
</dbReference>
<dbReference type="InterPro" id="IPR010997">
    <property type="entry name" value="HRDC-like_sf"/>
</dbReference>